<protein>
    <recommendedName>
        <fullName evidence="2">BppU N-terminal domain-containing protein</fullName>
    </recommendedName>
</protein>
<accession>A0A0F9ET09</accession>
<comment type="caution">
    <text evidence="1">The sequence shown here is derived from an EMBL/GenBank/DDBJ whole genome shotgun (WGS) entry which is preliminary data.</text>
</comment>
<proteinExistence type="predicted"/>
<organism evidence="1">
    <name type="scientific">marine sediment metagenome</name>
    <dbReference type="NCBI Taxonomy" id="412755"/>
    <lineage>
        <taxon>unclassified sequences</taxon>
        <taxon>metagenomes</taxon>
        <taxon>ecological metagenomes</taxon>
    </lineage>
</organism>
<name>A0A0F9ET09_9ZZZZ</name>
<reference evidence="1" key="1">
    <citation type="journal article" date="2015" name="Nature">
        <title>Complex archaea that bridge the gap between prokaryotes and eukaryotes.</title>
        <authorList>
            <person name="Spang A."/>
            <person name="Saw J.H."/>
            <person name="Jorgensen S.L."/>
            <person name="Zaremba-Niedzwiedzka K."/>
            <person name="Martijn J."/>
            <person name="Lind A.E."/>
            <person name="van Eijk R."/>
            <person name="Schleper C."/>
            <person name="Guy L."/>
            <person name="Ettema T.J."/>
        </authorList>
    </citation>
    <scope>NUCLEOTIDE SEQUENCE</scope>
</reference>
<sequence length="105" mass="11333">MSAVVHVDDMGTWIATIVDQDDDVVDVSGATTKKLSFKKPDGTTLIKTADLTNDGTDGKIQYTMLAGEVSLAGEWLWQGYVVLSGAEFYSEETHTPVEAYLVDAS</sequence>
<gene>
    <name evidence="1" type="ORF">LCGC14_2329280</name>
</gene>
<evidence type="ECO:0000313" key="1">
    <source>
        <dbReference type="EMBL" id="KKL48065.1"/>
    </source>
</evidence>
<dbReference type="AlphaFoldDB" id="A0A0F9ET09"/>
<evidence type="ECO:0008006" key="2">
    <source>
        <dbReference type="Google" id="ProtNLM"/>
    </source>
</evidence>
<dbReference type="EMBL" id="LAZR01033441">
    <property type="protein sequence ID" value="KKL48065.1"/>
    <property type="molecule type" value="Genomic_DNA"/>
</dbReference>